<accession>A0A397A034</accession>
<evidence type="ECO:0000256" key="3">
    <source>
        <dbReference type="ARBA" id="ARBA00022448"/>
    </source>
</evidence>
<name>A0A397A034_APHAT</name>
<keyword evidence="10" id="KW-0449">Lipoprotein</keyword>
<evidence type="ECO:0000313" key="12">
    <source>
        <dbReference type="EMBL" id="RHX99186.1"/>
    </source>
</evidence>
<keyword evidence="7" id="KW-0653">Protein transport</keyword>
<dbReference type="SMART" id="SM00177">
    <property type="entry name" value="ARF"/>
    <property type="match status" value="1"/>
</dbReference>
<comment type="similarity">
    <text evidence="2">Belongs to the small GTPase superfamily. Arf family.</text>
</comment>
<evidence type="ECO:0000256" key="11">
    <source>
        <dbReference type="PIRSR" id="PIRSR606689-1"/>
    </source>
</evidence>
<dbReference type="InterPro" id="IPR017946">
    <property type="entry name" value="PLC-like_Pdiesterase_TIM-brl"/>
</dbReference>
<dbReference type="VEuPathDB" id="FungiDB:H257_03787"/>
<dbReference type="PANTHER" id="PTHR11711">
    <property type="entry name" value="ADP RIBOSYLATION FACTOR-RELATED"/>
    <property type="match status" value="1"/>
</dbReference>
<dbReference type="EMBL" id="QUTA01010794">
    <property type="protein sequence ID" value="RHX99186.1"/>
    <property type="molecule type" value="Genomic_DNA"/>
</dbReference>
<dbReference type="CDD" id="cd08557">
    <property type="entry name" value="PI-PLCc_bacteria_like"/>
    <property type="match status" value="1"/>
</dbReference>
<dbReference type="InterPro" id="IPR006689">
    <property type="entry name" value="Small_GTPase_ARF/SAR"/>
</dbReference>
<dbReference type="GO" id="GO:0015031">
    <property type="term" value="P:protein transport"/>
    <property type="evidence" value="ECO:0007669"/>
    <property type="project" value="UniProtKB-KW"/>
</dbReference>
<dbReference type="Pfam" id="PF26146">
    <property type="entry name" value="PI-PLC_X"/>
    <property type="match status" value="1"/>
</dbReference>
<dbReference type="FunFam" id="3.40.50.300:FF:003500">
    <property type="entry name" value="ADP-ribosylation factor 1"/>
    <property type="match status" value="1"/>
</dbReference>
<dbReference type="InterPro" id="IPR024156">
    <property type="entry name" value="Small_GTPase_ARF"/>
</dbReference>
<comment type="subcellular location">
    <subcellularLocation>
        <location evidence="1">Golgi apparatus</location>
    </subcellularLocation>
</comment>
<dbReference type="PROSITE" id="PS50007">
    <property type="entry name" value="PIPLC_X_DOMAIN"/>
    <property type="match status" value="1"/>
</dbReference>
<dbReference type="GO" id="GO:0005525">
    <property type="term" value="F:GTP binding"/>
    <property type="evidence" value="ECO:0007669"/>
    <property type="project" value="UniProtKB-KW"/>
</dbReference>
<evidence type="ECO:0000313" key="13">
    <source>
        <dbReference type="Proteomes" id="UP000266239"/>
    </source>
</evidence>
<dbReference type="PROSITE" id="PS51417">
    <property type="entry name" value="ARF"/>
    <property type="match status" value="1"/>
</dbReference>
<dbReference type="SUPFAM" id="SSF52540">
    <property type="entry name" value="P-loop containing nucleoside triphosphate hydrolases"/>
    <property type="match status" value="1"/>
</dbReference>
<evidence type="ECO:0000256" key="9">
    <source>
        <dbReference type="ARBA" id="ARBA00023134"/>
    </source>
</evidence>
<dbReference type="GO" id="GO:0016192">
    <property type="term" value="P:vesicle-mediated transport"/>
    <property type="evidence" value="ECO:0007669"/>
    <property type="project" value="UniProtKB-KW"/>
</dbReference>
<dbReference type="CDD" id="cd00878">
    <property type="entry name" value="Arf_Arl"/>
    <property type="match status" value="1"/>
</dbReference>
<sequence length="463" mass="52603">MKATYVAVVLTHVICADSSHKTWHRRQPPPRHNYVRAMDPDLLPDRSAPAAMLFLDTTVVPEEGGCNGYVRYCNKRIGQVLWMGAHNALSDVGFALQRNQFVSGPQLLDAGIRYFDVDSCAYDKHGERISPVVCHGYSWWRTQMYQPTEAGLVPIKHWLDIHPREVIFLNFGDLSDFTAPDDNGDATPTPLLQHEVVAVVRQVFGDMVILRHDPMDLEVRAGTARLEDLIIANRRVIVSVDKVESQDLLFWGQDDRVCNDEWYEDSLHVDVFHADYAWKPVWEHIETTMRQPCAHSLLPLRKLEFAFFTALGGTIDSSHVGDALATYLDGLHNATTAYSGPFEPFNLILTDHSDKWKKLRGLWHHYYKNTDAVIFVVDSNDTLRLQQASDELHHMFQEIELQNAKLLVYANKQDLPGAMTTSDIADKMQVESVTSHGYYIQPCIALTGKGLYEGLEWLSKELV</sequence>
<evidence type="ECO:0000256" key="1">
    <source>
        <dbReference type="ARBA" id="ARBA00004555"/>
    </source>
</evidence>
<evidence type="ECO:0000256" key="8">
    <source>
        <dbReference type="ARBA" id="ARBA00023034"/>
    </source>
</evidence>
<dbReference type="GO" id="GO:0008081">
    <property type="term" value="F:phosphoric diester hydrolase activity"/>
    <property type="evidence" value="ECO:0007669"/>
    <property type="project" value="InterPro"/>
</dbReference>
<dbReference type="GO" id="GO:0005794">
    <property type="term" value="C:Golgi apparatus"/>
    <property type="evidence" value="ECO:0007669"/>
    <property type="project" value="UniProtKB-SubCell"/>
</dbReference>
<dbReference type="InterPro" id="IPR027417">
    <property type="entry name" value="P-loop_NTPase"/>
</dbReference>
<dbReference type="Pfam" id="PF00025">
    <property type="entry name" value="Arf"/>
    <property type="match status" value="1"/>
</dbReference>
<feature type="binding site" evidence="11">
    <location>
        <begin position="411"/>
        <end position="414"/>
    </location>
    <ligand>
        <name>GTP</name>
        <dbReference type="ChEBI" id="CHEBI:37565"/>
    </ligand>
</feature>
<organism evidence="12 13">
    <name type="scientific">Aphanomyces astaci</name>
    <name type="common">Crayfish plague agent</name>
    <dbReference type="NCBI Taxonomy" id="112090"/>
    <lineage>
        <taxon>Eukaryota</taxon>
        <taxon>Sar</taxon>
        <taxon>Stramenopiles</taxon>
        <taxon>Oomycota</taxon>
        <taxon>Saprolegniomycetes</taxon>
        <taxon>Saprolegniales</taxon>
        <taxon>Verrucalvaceae</taxon>
        <taxon>Aphanomyces</taxon>
    </lineage>
</organism>
<dbReference type="AlphaFoldDB" id="A0A397A034"/>
<evidence type="ECO:0000256" key="10">
    <source>
        <dbReference type="ARBA" id="ARBA00023288"/>
    </source>
</evidence>
<comment type="caution">
    <text evidence="12">The sequence shown here is derived from an EMBL/GenBank/DDBJ whole genome shotgun (WGS) entry which is preliminary data.</text>
</comment>
<dbReference type="GO" id="GO:0003924">
    <property type="term" value="F:GTPase activity"/>
    <property type="evidence" value="ECO:0007669"/>
    <property type="project" value="InterPro"/>
</dbReference>
<evidence type="ECO:0000256" key="4">
    <source>
        <dbReference type="ARBA" id="ARBA00022707"/>
    </source>
</evidence>
<reference evidence="12 13" key="1">
    <citation type="submission" date="2018-08" db="EMBL/GenBank/DDBJ databases">
        <title>Aphanomyces genome sequencing and annotation.</title>
        <authorList>
            <person name="Minardi D."/>
            <person name="Oidtmann B."/>
            <person name="Van Der Giezen M."/>
            <person name="Studholme D.J."/>
        </authorList>
    </citation>
    <scope>NUCLEOTIDE SEQUENCE [LARGE SCALE GENOMIC DNA]</scope>
    <source>
        <strain evidence="12 13">Yx</strain>
    </source>
</reference>
<evidence type="ECO:0000256" key="7">
    <source>
        <dbReference type="ARBA" id="ARBA00022927"/>
    </source>
</evidence>
<dbReference type="Proteomes" id="UP000266239">
    <property type="component" value="Unassembled WGS sequence"/>
</dbReference>
<keyword evidence="6" id="KW-0931">ER-Golgi transport</keyword>
<keyword evidence="3" id="KW-0813">Transport</keyword>
<keyword evidence="4" id="KW-0519">Myristate</keyword>
<evidence type="ECO:0000256" key="5">
    <source>
        <dbReference type="ARBA" id="ARBA00022741"/>
    </source>
</evidence>
<dbReference type="SUPFAM" id="SSF51695">
    <property type="entry name" value="PLC-like phosphodiesterases"/>
    <property type="match status" value="1"/>
</dbReference>
<protein>
    <submittedName>
        <fullName evidence="12">Uncharacterized protein</fullName>
    </submittedName>
</protein>
<evidence type="ECO:0000256" key="2">
    <source>
        <dbReference type="ARBA" id="ARBA00010290"/>
    </source>
</evidence>
<keyword evidence="8" id="KW-0333">Golgi apparatus</keyword>
<dbReference type="GO" id="GO:0006629">
    <property type="term" value="P:lipid metabolic process"/>
    <property type="evidence" value="ECO:0007669"/>
    <property type="project" value="InterPro"/>
</dbReference>
<gene>
    <name evidence="12" type="ORF">DYB25_002585</name>
</gene>
<evidence type="ECO:0000256" key="6">
    <source>
        <dbReference type="ARBA" id="ARBA00022892"/>
    </source>
</evidence>
<keyword evidence="5 11" id="KW-0547">Nucleotide-binding</keyword>
<dbReference type="Gene3D" id="3.40.50.300">
    <property type="entry name" value="P-loop containing nucleotide triphosphate hydrolases"/>
    <property type="match status" value="1"/>
</dbReference>
<keyword evidence="9 11" id="KW-0342">GTP-binding</keyword>
<proteinExistence type="inferred from homology"/>